<dbReference type="CDD" id="cd04318">
    <property type="entry name" value="EcAsnRS_like_N"/>
    <property type="match status" value="1"/>
</dbReference>
<evidence type="ECO:0000313" key="9">
    <source>
        <dbReference type="EMBL" id="KAK2139028.1"/>
    </source>
</evidence>
<dbReference type="GO" id="GO:0003676">
    <property type="term" value="F:nucleic acid binding"/>
    <property type="evidence" value="ECO:0007669"/>
    <property type="project" value="InterPro"/>
</dbReference>
<dbReference type="EC" id="6.1.1.22" evidence="2"/>
<dbReference type="NCBIfam" id="TIGR00457">
    <property type="entry name" value="asnS"/>
    <property type="match status" value="1"/>
</dbReference>
<dbReference type="Pfam" id="PF00152">
    <property type="entry name" value="tRNA-synt_2"/>
    <property type="match status" value="1"/>
</dbReference>
<comment type="similarity">
    <text evidence="1">Belongs to the class-II aminoacyl-tRNA synthetase family.</text>
</comment>
<keyword evidence="6" id="KW-0648">Protein biosynthesis</keyword>
<sequence length="431" mass="49062">MLNSMVEISAWIRSIRDNGRIAFIDIQDGSFAEALQVVAESSELPRDCHNGAAVLVRGTLVKSPARGQNVELKAEQIFLLGNCPQENYPLQKKQHSLDFLRSIPHLRIRTNTFLAVARIRSFLAQAIHRFFEREQYYHIHTPIITSSDTEGTGELFSVHHKKGTSFFGTPSYLTVSGQLAAETHALALGKVYTFGPTFRAENSNTNRHLSEFWMIEAEAAFLDIGGLIELSTSMLYYVLYELYKECIEDIRLLSTLHTPELIEQIEHLLTTSYVRISYTEAIDVLKSAKRNFTFSPQWGMDIQTEHEKFLCEIHYKAPVVIYDYPRAEKAFYMRVNDDQKTVAAMDIILPYFGEIVGGSQREERYDVLLCSMKEQGINPSHYTSYLDLRRFGSVIHAGFGLGFERLVQCATGMRNIRDVIPFPRAPGLIPD</sequence>
<dbReference type="SUPFAM" id="SSF55681">
    <property type="entry name" value="Class II aaRS and biotin synthetases"/>
    <property type="match status" value="1"/>
</dbReference>
<dbReference type="GO" id="GO:0006421">
    <property type="term" value="P:asparaginyl-tRNA aminoacylation"/>
    <property type="evidence" value="ECO:0007669"/>
    <property type="project" value="InterPro"/>
</dbReference>
<keyword evidence="10" id="KW-1185">Reference proteome</keyword>
<evidence type="ECO:0000256" key="1">
    <source>
        <dbReference type="ARBA" id="ARBA00008226"/>
    </source>
</evidence>
<dbReference type="InterPro" id="IPR004522">
    <property type="entry name" value="Asn-tRNA-ligase"/>
</dbReference>
<name>A0AAD9MNX4_9ANNE</name>
<dbReference type="PANTHER" id="PTHR22594">
    <property type="entry name" value="ASPARTYL/LYSYL-TRNA SYNTHETASE"/>
    <property type="match status" value="1"/>
</dbReference>
<evidence type="ECO:0000259" key="8">
    <source>
        <dbReference type="PROSITE" id="PS50862"/>
    </source>
</evidence>
<evidence type="ECO:0000256" key="7">
    <source>
        <dbReference type="ARBA" id="ARBA00023146"/>
    </source>
</evidence>
<comment type="caution">
    <text evidence="9">The sequence shown here is derived from an EMBL/GenBank/DDBJ whole genome shotgun (WGS) entry which is preliminary data.</text>
</comment>
<dbReference type="GO" id="GO:0005739">
    <property type="term" value="C:mitochondrion"/>
    <property type="evidence" value="ECO:0007669"/>
    <property type="project" value="TreeGrafter"/>
</dbReference>
<keyword evidence="4" id="KW-0547">Nucleotide-binding</keyword>
<dbReference type="HAMAP" id="MF_00534">
    <property type="entry name" value="Asn_tRNA_synth"/>
    <property type="match status" value="1"/>
</dbReference>
<keyword evidence="7" id="KW-0030">Aminoacyl-tRNA synthetase</keyword>
<dbReference type="SUPFAM" id="SSF50249">
    <property type="entry name" value="Nucleic acid-binding proteins"/>
    <property type="match status" value="1"/>
</dbReference>
<dbReference type="AlphaFoldDB" id="A0AAD9MNX4"/>
<dbReference type="PANTHER" id="PTHR22594:SF34">
    <property type="entry name" value="ASPARAGINE--TRNA LIGASE, MITOCHONDRIAL-RELATED"/>
    <property type="match status" value="1"/>
</dbReference>
<dbReference type="Proteomes" id="UP001208570">
    <property type="component" value="Unassembled WGS sequence"/>
</dbReference>
<dbReference type="PROSITE" id="PS50862">
    <property type="entry name" value="AA_TRNA_LIGASE_II"/>
    <property type="match status" value="1"/>
</dbReference>
<protein>
    <recommendedName>
        <fullName evidence="2">asparagine--tRNA ligase</fullName>
        <ecNumber evidence="2">6.1.1.22</ecNumber>
    </recommendedName>
</protein>
<dbReference type="Gene3D" id="2.40.50.140">
    <property type="entry name" value="Nucleic acid-binding proteins"/>
    <property type="match status" value="1"/>
</dbReference>
<dbReference type="EMBL" id="JAODUP010002105">
    <property type="protein sequence ID" value="KAK2139028.1"/>
    <property type="molecule type" value="Genomic_DNA"/>
</dbReference>
<gene>
    <name evidence="9" type="ORF">LSH36_2111g00004</name>
</gene>
<organism evidence="9 10">
    <name type="scientific">Paralvinella palmiformis</name>
    <dbReference type="NCBI Taxonomy" id="53620"/>
    <lineage>
        <taxon>Eukaryota</taxon>
        <taxon>Metazoa</taxon>
        <taxon>Spiralia</taxon>
        <taxon>Lophotrochozoa</taxon>
        <taxon>Annelida</taxon>
        <taxon>Polychaeta</taxon>
        <taxon>Sedentaria</taxon>
        <taxon>Canalipalpata</taxon>
        <taxon>Terebellida</taxon>
        <taxon>Terebelliformia</taxon>
        <taxon>Alvinellidae</taxon>
        <taxon>Paralvinella</taxon>
    </lineage>
</organism>
<dbReference type="InterPro" id="IPR006195">
    <property type="entry name" value="aa-tRNA-synth_II"/>
</dbReference>
<dbReference type="InterPro" id="IPR012340">
    <property type="entry name" value="NA-bd_OB-fold"/>
</dbReference>
<dbReference type="InterPro" id="IPR045864">
    <property type="entry name" value="aa-tRNA-synth_II/BPL/LPL"/>
</dbReference>
<evidence type="ECO:0000256" key="5">
    <source>
        <dbReference type="ARBA" id="ARBA00022840"/>
    </source>
</evidence>
<evidence type="ECO:0000256" key="2">
    <source>
        <dbReference type="ARBA" id="ARBA00012816"/>
    </source>
</evidence>
<dbReference type="InterPro" id="IPR002312">
    <property type="entry name" value="Asp/Asn-tRNA-synth_IIb"/>
</dbReference>
<feature type="domain" description="Aminoacyl-transfer RNA synthetases class-II family profile" evidence="8">
    <location>
        <begin position="118"/>
        <end position="421"/>
    </location>
</feature>
<dbReference type="InterPro" id="IPR004364">
    <property type="entry name" value="Aa-tRNA-synt_II"/>
</dbReference>
<dbReference type="InterPro" id="IPR004365">
    <property type="entry name" value="NA-bd_OB_tRNA"/>
</dbReference>
<dbReference type="CDD" id="cd00776">
    <property type="entry name" value="AsxRS_core"/>
    <property type="match status" value="1"/>
</dbReference>
<keyword evidence="3" id="KW-0436">Ligase</keyword>
<dbReference type="Gene3D" id="3.30.930.10">
    <property type="entry name" value="Bira Bifunctional Protein, Domain 2"/>
    <property type="match status" value="1"/>
</dbReference>
<proteinExistence type="inferred from homology"/>
<dbReference type="Pfam" id="PF01336">
    <property type="entry name" value="tRNA_anti-codon"/>
    <property type="match status" value="1"/>
</dbReference>
<reference evidence="9" key="1">
    <citation type="journal article" date="2023" name="Mol. Biol. Evol.">
        <title>Third-Generation Sequencing Reveals the Adaptive Role of the Epigenome in Three Deep-Sea Polychaetes.</title>
        <authorList>
            <person name="Perez M."/>
            <person name="Aroh O."/>
            <person name="Sun Y."/>
            <person name="Lan Y."/>
            <person name="Juniper S.K."/>
            <person name="Young C.R."/>
            <person name="Angers B."/>
            <person name="Qian P.Y."/>
        </authorList>
    </citation>
    <scope>NUCLEOTIDE SEQUENCE</scope>
    <source>
        <strain evidence="9">P08H-3</strain>
    </source>
</reference>
<evidence type="ECO:0000256" key="3">
    <source>
        <dbReference type="ARBA" id="ARBA00022598"/>
    </source>
</evidence>
<dbReference type="GO" id="GO:0005524">
    <property type="term" value="F:ATP binding"/>
    <property type="evidence" value="ECO:0007669"/>
    <property type="project" value="UniProtKB-KW"/>
</dbReference>
<evidence type="ECO:0000256" key="4">
    <source>
        <dbReference type="ARBA" id="ARBA00022741"/>
    </source>
</evidence>
<dbReference type="PRINTS" id="PR01042">
    <property type="entry name" value="TRNASYNTHASP"/>
</dbReference>
<dbReference type="FunFam" id="3.30.930.10:FF:000016">
    <property type="entry name" value="Asparagine--tRNA ligase"/>
    <property type="match status" value="1"/>
</dbReference>
<accession>A0AAD9MNX4</accession>
<dbReference type="GO" id="GO:0004816">
    <property type="term" value="F:asparagine-tRNA ligase activity"/>
    <property type="evidence" value="ECO:0007669"/>
    <property type="project" value="UniProtKB-EC"/>
</dbReference>
<evidence type="ECO:0000313" key="10">
    <source>
        <dbReference type="Proteomes" id="UP001208570"/>
    </source>
</evidence>
<keyword evidence="5" id="KW-0067">ATP-binding</keyword>
<dbReference type="NCBIfam" id="NF003037">
    <property type="entry name" value="PRK03932.1"/>
    <property type="match status" value="1"/>
</dbReference>
<evidence type="ECO:0000256" key="6">
    <source>
        <dbReference type="ARBA" id="ARBA00022917"/>
    </source>
</evidence>